<keyword evidence="1" id="KW-0732">Signal</keyword>
<protein>
    <submittedName>
        <fullName evidence="2">Uncharacterized protein</fullName>
    </submittedName>
</protein>
<feature type="signal peptide" evidence="1">
    <location>
        <begin position="1"/>
        <end position="26"/>
    </location>
</feature>
<feature type="chain" id="PRO_5042056386" evidence="1">
    <location>
        <begin position="27"/>
        <end position="181"/>
    </location>
</feature>
<accession>A0AAD0HN32</accession>
<evidence type="ECO:0000313" key="3">
    <source>
        <dbReference type="Proteomes" id="UP000264960"/>
    </source>
</evidence>
<organism evidence="2 3">
    <name type="scientific">Bacillus pumilus</name>
    <name type="common">Bacillus mesentericus</name>
    <dbReference type="NCBI Taxonomy" id="1408"/>
    <lineage>
        <taxon>Bacteria</taxon>
        <taxon>Bacillati</taxon>
        <taxon>Bacillota</taxon>
        <taxon>Bacilli</taxon>
        <taxon>Bacillales</taxon>
        <taxon>Bacillaceae</taxon>
        <taxon>Bacillus</taxon>
    </lineage>
</organism>
<dbReference type="AlphaFoldDB" id="A0AAD0HN32"/>
<sequence>MNKFFVKMLLVLISAAVFIPATVTHAAEKVEQKEDVVVTYNPTELQKELALRNVPLDKQEALLEAFKAIENANNDPLATTNGPKGAAIKAAIKVIKGLVNNDWAQWVLKQRFGKEAVNGTVKNANKIIKELEKIIDVPKNAAGRAREVVSAELRKHIDGGVADTIGLVVEYIVLTADLLIL</sequence>
<name>A0AAD0HN32_BACPU</name>
<dbReference type="RefSeq" id="WP_117730710.1">
    <property type="nucleotide sequence ID" value="NZ_CP027116.1"/>
</dbReference>
<gene>
    <name evidence="2" type="ORF">C5695_10710</name>
</gene>
<dbReference type="Proteomes" id="UP000264960">
    <property type="component" value="Chromosome"/>
</dbReference>
<dbReference type="EMBL" id="CP027116">
    <property type="protein sequence ID" value="AVM24281.1"/>
    <property type="molecule type" value="Genomic_DNA"/>
</dbReference>
<evidence type="ECO:0000313" key="2">
    <source>
        <dbReference type="EMBL" id="AVM24281.1"/>
    </source>
</evidence>
<evidence type="ECO:0000256" key="1">
    <source>
        <dbReference type="SAM" id="SignalP"/>
    </source>
</evidence>
<proteinExistence type="predicted"/>
<reference evidence="2 3" key="1">
    <citation type="submission" date="2018-02" db="EMBL/GenBank/DDBJ databases">
        <title>The complete genome of two Bacillus pumilus strains from Cuatro Cienegas, Coahuila, Mexico.</title>
        <authorList>
            <person name="Zarza E."/>
            <person name="Alcaraz L.D."/>
            <person name="Aguilar-Salinas B."/>
            <person name="Islas A."/>
            <person name="Olmedo-Alvarez G."/>
        </authorList>
    </citation>
    <scope>NUCLEOTIDE SEQUENCE [LARGE SCALE GENOMIC DNA]</scope>
    <source>
        <strain evidence="2 3">145</strain>
    </source>
</reference>